<dbReference type="GO" id="GO:0015074">
    <property type="term" value="P:DNA integration"/>
    <property type="evidence" value="ECO:0007669"/>
    <property type="project" value="UniProtKB-KW"/>
</dbReference>
<keyword evidence="3" id="KW-0233">DNA recombination</keyword>
<feature type="domain" description="Tyr recombinase" evidence="5">
    <location>
        <begin position="354"/>
        <end position="537"/>
    </location>
</feature>
<evidence type="ECO:0000256" key="3">
    <source>
        <dbReference type="ARBA" id="ARBA00023172"/>
    </source>
</evidence>
<dbReference type="PANTHER" id="PTHR30349">
    <property type="entry name" value="PHAGE INTEGRASE-RELATED"/>
    <property type="match status" value="1"/>
</dbReference>
<comment type="caution">
    <text evidence="7">The sequence shown here is derived from an EMBL/GenBank/DDBJ whole genome shotgun (WGS) entry which is preliminary data.</text>
</comment>
<evidence type="ECO:0000259" key="5">
    <source>
        <dbReference type="PROSITE" id="PS51898"/>
    </source>
</evidence>
<dbReference type="Pfam" id="PF00589">
    <property type="entry name" value="Phage_integrase"/>
    <property type="match status" value="1"/>
</dbReference>
<dbReference type="Proteomes" id="UP000290444">
    <property type="component" value="Unassembled WGS sequence"/>
</dbReference>
<dbReference type="PANTHER" id="PTHR30349:SF90">
    <property type="entry name" value="TYROSINE RECOMBINASE XERD"/>
    <property type="match status" value="1"/>
</dbReference>
<dbReference type="PROSITE" id="PS51898">
    <property type="entry name" value="TYR_RECOMBINASE"/>
    <property type="match status" value="1"/>
</dbReference>
<dbReference type="InterPro" id="IPR050090">
    <property type="entry name" value="Tyrosine_recombinase_XerCD"/>
</dbReference>
<dbReference type="GO" id="GO:0003677">
    <property type="term" value="F:DNA binding"/>
    <property type="evidence" value="ECO:0007669"/>
    <property type="project" value="UniProtKB-UniRule"/>
</dbReference>
<proteinExistence type="predicted"/>
<evidence type="ECO:0000259" key="6">
    <source>
        <dbReference type="PROSITE" id="PS51900"/>
    </source>
</evidence>
<evidence type="ECO:0000256" key="4">
    <source>
        <dbReference type="PROSITE-ProRule" id="PRU01248"/>
    </source>
</evidence>
<dbReference type="Gene3D" id="1.10.443.10">
    <property type="entry name" value="Intergrase catalytic core"/>
    <property type="match status" value="1"/>
</dbReference>
<feature type="non-terminal residue" evidence="7">
    <location>
        <position position="1"/>
    </location>
</feature>
<evidence type="ECO:0000313" key="8">
    <source>
        <dbReference type="Proteomes" id="UP000290444"/>
    </source>
</evidence>
<dbReference type="InterPro" id="IPR013762">
    <property type="entry name" value="Integrase-like_cat_sf"/>
</dbReference>
<sequence>SHYAESVIMPSRFGLGVLFLRLEGCAIGIIYPPTTNGGHMSKVSLFDYEPHAAATSLSPDELVAEFVAPYAMSSNHLHRNASRHLLCWLNLHKIALADVTNAALERFGKHRCRCPGFKATPNSPRQYMSVARMFIHLLEQRCVIPSKNRSDISQHIGHYAAALVARGYTPNTVSHVVFNARHFAYWTGNNGGWDNVNRDTIERFARHDCSCPRAKSGPLKHRTVASRRRDAAKFVAHLVGQGVITSPPQEPELDERLAAYCHWLATARALSPRGIKEKIREVKRWYAKICGEEVTCSTEVLRSILFDQVHRSTGSIGRTMSTLRSFVRFLIAKGECPPDRLAALNVGPTIPAKQVPRYIDRESIERIIGSCDTSTRRGIRDRALILLLARLGLRAGDIATLQLDDIDWGQGTIRVSGKSRRATRLPLPQDAGEAILAYIEHVRPTVPDKHLFLRMNAPHRSFAHSSIVGWVVSKAIERAGLAGIPSGSHVFRHSLATTMLREGSTLEAIGTVLRHRKPDTTAIYAKLDFNKLSEVAQSWIGGAAC</sequence>
<evidence type="ECO:0000256" key="1">
    <source>
        <dbReference type="ARBA" id="ARBA00022908"/>
    </source>
</evidence>
<dbReference type="PROSITE" id="PS51900">
    <property type="entry name" value="CB"/>
    <property type="match status" value="1"/>
</dbReference>
<evidence type="ECO:0000313" key="7">
    <source>
        <dbReference type="EMBL" id="RXT50454.1"/>
    </source>
</evidence>
<organism evidence="7 8">
    <name type="scientific">Mesorhizobium erdmanii</name>
    <dbReference type="NCBI Taxonomy" id="1777866"/>
    <lineage>
        <taxon>Bacteria</taxon>
        <taxon>Pseudomonadati</taxon>
        <taxon>Pseudomonadota</taxon>
        <taxon>Alphaproteobacteria</taxon>
        <taxon>Hyphomicrobiales</taxon>
        <taxon>Phyllobacteriaceae</taxon>
        <taxon>Mesorhizobium</taxon>
    </lineage>
</organism>
<feature type="domain" description="Core-binding (CB)" evidence="6">
    <location>
        <begin position="251"/>
        <end position="331"/>
    </location>
</feature>
<dbReference type="InterPro" id="IPR002104">
    <property type="entry name" value="Integrase_catalytic"/>
</dbReference>
<evidence type="ECO:0008006" key="9">
    <source>
        <dbReference type="Google" id="ProtNLM"/>
    </source>
</evidence>
<name>A0A4Q1VIS5_9HYPH</name>
<dbReference type="EMBL" id="MZXX01000008">
    <property type="protein sequence ID" value="RXT50454.1"/>
    <property type="molecule type" value="Genomic_DNA"/>
</dbReference>
<keyword evidence="2 4" id="KW-0238">DNA-binding</keyword>
<evidence type="ECO:0000256" key="2">
    <source>
        <dbReference type="ARBA" id="ARBA00023125"/>
    </source>
</evidence>
<accession>A0A4Q1VIS5</accession>
<gene>
    <name evidence="7" type="ORF">B5V01_04845</name>
</gene>
<protein>
    <recommendedName>
        <fullName evidence="9">Integrase</fullName>
    </recommendedName>
</protein>
<reference evidence="7 8" key="1">
    <citation type="submission" date="2017-03" db="EMBL/GenBank/DDBJ databases">
        <authorList>
            <person name="Safronova V.I."/>
            <person name="Sazanova A.L."/>
            <person name="Chirak E.R."/>
        </authorList>
    </citation>
    <scope>NUCLEOTIDE SEQUENCE [LARGE SCALE GENOMIC DNA]</scope>
    <source>
        <strain evidence="7 8">Opo-242</strain>
    </source>
</reference>
<dbReference type="InterPro" id="IPR044068">
    <property type="entry name" value="CB"/>
</dbReference>
<dbReference type="InterPro" id="IPR011010">
    <property type="entry name" value="DNA_brk_join_enz"/>
</dbReference>
<keyword evidence="1" id="KW-0229">DNA integration</keyword>
<dbReference type="GO" id="GO:0006310">
    <property type="term" value="P:DNA recombination"/>
    <property type="evidence" value="ECO:0007669"/>
    <property type="project" value="UniProtKB-KW"/>
</dbReference>
<dbReference type="AlphaFoldDB" id="A0A4Q1VIS5"/>
<dbReference type="SUPFAM" id="SSF56349">
    <property type="entry name" value="DNA breaking-rejoining enzymes"/>
    <property type="match status" value="1"/>
</dbReference>